<reference evidence="3" key="1">
    <citation type="submission" date="2016-01" db="EMBL/GenBank/DDBJ databases">
        <authorList>
            <person name="Peeters C."/>
        </authorList>
    </citation>
    <scope>NUCLEOTIDE SEQUENCE [LARGE SCALE GENOMIC DNA]</scope>
    <source>
        <strain evidence="3">LMG 29323</strain>
    </source>
</reference>
<protein>
    <submittedName>
        <fullName evidence="3">Excinuclease ABC subunit C</fullName>
    </submittedName>
</protein>
<accession>A0A158DQE5</accession>
<comment type="caution">
    <text evidence="3">The sequence shown here is derived from an EMBL/GenBank/DDBJ whole genome shotgun (WGS) entry which is preliminary data.</text>
</comment>
<proteinExistence type="inferred from homology"/>
<evidence type="ECO:0000313" key="4">
    <source>
        <dbReference type="Proteomes" id="UP000054911"/>
    </source>
</evidence>
<dbReference type="PANTHER" id="PTHR34477:SF1">
    <property type="entry name" value="UPF0213 PROTEIN YHBQ"/>
    <property type="match status" value="1"/>
</dbReference>
<dbReference type="SUPFAM" id="SSF82771">
    <property type="entry name" value="GIY-YIG endonuclease"/>
    <property type="match status" value="1"/>
</dbReference>
<organism evidence="3 4">
    <name type="scientific">Caballeronia pedi</name>
    <dbReference type="NCBI Taxonomy" id="1777141"/>
    <lineage>
        <taxon>Bacteria</taxon>
        <taxon>Pseudomonadati</taxon>
        <taxon>Pseudomonadota</taxon>
        <taxon>Betaproteobacteria</taxon>
        <taxon>Burkholderiales</taxon>
        <taxon>Burkholderiaceae</taxon>
        <taxon>Caballeronia</taxon>
    </lineage>
</organism>
<dbReference type="Proteomes" id="UP000054911">
    <property type="component" value="Unassembled WGS sequence"/>
</dbReference>
<keyword evidence="4" id="KW-1185">Reference proteome</keyword>
<sequence>MPWFLYLIECADGSLYTGIATDVEARFSAHASGKGARYTRAKKPLRVLASFELEGKSEALRAEYRVKRLSAPQKRALIAGERSIESVLPRTEASEAQENAAALRATRRRLVVARITSCSSRRLP</sequence>
<dbReference type="InterPro" id="IPR035901">
    <property type="entry name" value="GIY-YIG_endonuc_sf"/>
</dbReference>
<dbReference type="EMBL" id="FCOE02000045">
    <property type="protein sequence ID" value="SAK96828.1"/>
    <property type="molecule type" value="Genomic_DNA"/>
</dbReference>
<dbReference type="PROSITE" id="PS50164">
    <property type="entry name" value="GIY_YIG"/>
    <property type="match status" value="1"/>
</dbReference>
<dbReference type="InterPro" id="IPR050190">
    <property type="entry name" value="UPF0213_domain"/>
</dbReference>
<gene>
    <name evidence="3" type="ORF">AWB80_07260</name>
</gene>
<evidence type="ECO:0000259" key="2">
    <source>
        <dbReference type="PROSITE" id="PS50164"/>
    </source>
</evidence>
<dbReference type="InterPro" id="IPR000305">
    <property type="entry name" value="GIY-YIG_endonuc"/>
</dbReference>
<dbReference type="CDD" id="cd10456">
    <property type="entry name" value="GIY-YIG_UPF0213"/>
    <property type="match status" value="1"/>
</dbReference>
<evidence type="ECO:0000256" key="1">
    <source>
        <dbReference type="ARBA" id="ARBA00007435"/>
    </source>
</evidence>
<dbReference type="AlphaFoldDB" id="A0A158DQE5"/>
<dbReference type="OrthoDB" id="9797095at2"/>
<feature type="domain" description="GIY-YIG" evidence="2">
    <location>
        <begin position="1"/>
        <end position="76"/>
    </location>
</feature>
<dbReference type="Gene3D" id="3.40.1440.10">
    <property type="entry name" value="GIY-YIG endonuclease"/>
    <property type="match status" value="1"/>
</dbReference>
<evidence type="ECO:0000313" key="3">
    <source>
        <dbReference type="EMBL" id="SAK96828.1"/>
    </source>
</evidence>
<dbReference type="RefSeq" id="WP_061179487.1">
    <property type="nucleotide sequence ID" value="NZ_FCOE02000045.1"/>
</dbReference>
<dbReference type="PANTHER" id="PTHR34477">
    <property type="entry name" value="UPF0213 PROTEIN YHBQ"/>
    <property type="match status" value="1"/>
</dbReference>
<name>A0A158DQE5_9BURK</name>
<dbReference type="STRING" id="1777141.AWB80_07260"/>
<dbReference type="Pfam" id="PF01541">
    <property type="entry name" value="GIY-YIG"/>
    <property type="match status" value="1"/>
</dbReference>
<comment type="similarity">
    <text evidence="1">Belongs to the UPF0213 family.</text>
</comment>